<dbReference type="InterPro" id="IPR019826">
    <property type="entry name" value="Carboxylesterase_B_AS"/>
</dbReference>
<evidence type="ECO:0000256" key="1">
    <source>
        <dbReference type="ARBA" id="ARBA00005964"/>
    </source>
</evidence>
<evidence type="ECO:0000256" key="6">
    <source>
        <dbReference type="ARBA" id="ARBA00039155"/>
    </source>
</evidence>
<dbReference type="eggNOG" id="KOG1516">
    <property type="taxonomic scope" value="Eukaryota"/>
</dbReference>
<dbReference type="FunFam" id="3.40.50.1820:FF:000092">
    <property type="entry name" value="Carboxylic ester hydrolase"/>
    <property type="match status" value="1"/>
</dbReference>
<dbReference type="RefSeq" id="XP_058988280.1">
    <property type="nucleotide sequence ID" value="XM_059132297.1"/>
</dbReference>
<dbReference type="OrthoDB" id="19653at2759"/>
<keyword evidence="9" id="KW-1185">Reference proteome</keyword>
<evidence type="ECO:0000256" key="5">
    <source>
        <dbReference type="ARBA" id="ARBA00023180"/>
    </source>
</evidence>
<evidence type="ECO:0000313" key="9">
    <source>
        <dbReference type="Proteomes" id="UP001652621"/>
    </source>
</evidence>
<keyword evidence="2" id="KW-0719">Serine esterase</keyword>
<dbReference type="SUPFAM" id="SSF53474">
    <property type="entry name" value="alpha/beta-Hydrolases"/>
    <property type="match status" value="2"/>
</dbReference>
<dbReference type="InterPro" id="IPR002018">
    <property type="entry name" value="CarbesteraseB"/>
</dbReference>
<dbReference type="GeneID" id="109611823"/>
<dbReference type="VEuPathDB" id="VectorBase:MDOA009545"/>
<keyword evidence="3" id="KW-0378">Hydrolase</keyword>
<dbReference type="Pfam" id="PF00135">
    <property type="entry name" value="COesterase"/>
    <property type="match status" value="2"/>
</dbReference>
<evidence type="ECO:0000313" key="8">
    <source>
        <dbReference type="EnsemblMetazoa" id="MDOA009545-PA"/>
    </source>
</evidence>
<proteinExistence type="inferred from homology"/>
<dbReference type="InterPro" id="IPR029058">
    <property type="entry name" value="AB_hydrolase_fold"/>
</dbReference>
<dbReference type="Proteomes" id="UP001652621">
    <property type="component" value="Unplaced"/>
</dbReference>
<protein>
    <recommendedName>
        <fullName evidence="6">carboxylesterase</fullName>
        <ecNumber evidence="6">3.1.1.1</ecNumber>
    </recommendedName>
</protein>
<dbReference type="EC" id="3.1.1.1" evidence="6"/>
<keyword evidence="5" id="KW-0325">Glycoprotein</keyword>
<evidence type="ECO:0000259" key="7">
    <source>
        <dbReference type="Pfam" id="PF00135"/>
    </source>
</evidence>
<dbReference type="PANTHER" id="PTHR43142:SF1">
    <property type="entry name" value="CARBOXYLIC ESTER HYDROLASE"/>
    <property type="match status" value="1"/>
</dbReference>
<reference evidence="10" key="2">
    <citation type="submission" date="2025-05" db="UniProtKB">
        <authorList>
            <consortium name="RefSeq"/>
        </authorList>
    </citation>
    <scope>IDENTIFICATION</scope>
    <source>
        <strain evidence="10">Aabys</strain>
        <tissue evidence="10">Whole body</tissue>
    </source>
</reference>
<dbReference type="VEuPathDB" id="VectorBase:MDOMA2_020697"/>
<sequence length="1102" mass="126143">MATGTPDNPIIQTKTGKVKGQLIESIYGDKYYYFDGIPYGQPPVGEYRFKPPRPVLKWPGIVDCTKSPNKSLQWNWRLKEVQGSEDCLYLNVNVKKLDAHPKLPVMVYIHGGGFNGGDPTRRAWAPDYFMMKDVILITVGYRLGAMGFTKFNDPSLGVAGNCALLDAVLALKWIGDNCQYFGGDPENITLFGHSSGSHMVHMLMKTPITKGLFHKAILLAGFHMDPFPHPKWQYRLAKKLGFDGREDDEKSLCEFLTNVDGSKLCNFDVFTEEEKQLFEIIKTYPCWPTMDDTVITQNPAIAQRTAWSNQIPLMMGSNSTEALGQYKKFTNPETYEMFKKNPRLLLADNVKTLKDVKLIKELNRRIKELHFGDKEVSVENFETALMNESYNMIYHDEHRLIQSRLKYASAPTYLYRFDFDSPFFNLYRRRFCGPDVRGVGHVDELGYIFLLPDAYKLDKSTPEYQCIVQMIETLYAFAKNSDPNNHLLQPAHWEPVSQRRSVPHCLNIGYERTEFIPWPEYEKCCARDETYQMTDIVLYYSVSQSSVKRQSVHIVMVQLVEYPEIKLPVGQLKGTTRTTIYDDNYYSFEGIPYGKPPVGELRFKAPLPAEPWTGVKNCTDFNIKPIQKNPLTGIVEGSEDCLYLNVYAKTLNSPKPLPVLVWIYGGSFLFGEATRHMYSPDYFMSEDVVVVTLNYRLCSLGFLSVEDPSVDVPGNAGIKDQVLALKWVKQYIQHFNGDPENITVFGDSAGGASTHFLTATEQTRGLFHKAICMSGTMFNGWSITPPKDYAYRLAKQHGYQGANKDVEVIKYLRSLKPDQLVCHDVLNDEDKRNGVSFSFGPCIEPYVSESCVVPEHPRNMMASAWTNTIPIMFGGTSDEGLLIYPKYKMFPKMLQAYQMDPERLLPHEVKVKNDRAKNLELAKKLSENHFGDKHPHESDLSKVIYYSGIKMFWHGVHRSVLARLKYASGPTYLYRFGFDSPTFNHHRKRFCGNDIKTGVAHADDISYLWYAFYSWKLQKNSKEYQTLQKMVKIFVDFAKASVLDEFELTGLVNEAKSIKWKPVQADDPFMALNINNNVEFAVIPEKKDLLVWDTIYEPDQLC</sequence>
<feature type="domain" description="Carboxylesterase type B" evidence="7">
    <location>
        <begin position="8"/>
        <end position="511"/>
    </location>
</feature>
<feature type="domain" description="Carboxylesterase type B" evidence="7">
    <location>
        <begin position="563"/>
        <end position="1077"/>
    </location>
</feature>
<keyword evidence="4" id="KW-1015">Disulfide bond</keyword>
<evidence type="ECO:0000313" key="10">
    <source>
        <dbReference type="RefSeq" id="XP_058988280.1"/>
    </source>
</evidence>
<dbReference type="PANTHER" id="PTHR43142">
    <property type="entry name" value="CARBOXYLIC ESTER HYDROLASE"/>
    <property type="match status" value="1"/>
</dbReference>
<dbReference type="AlphaFoldDB" id="A0A1I8MXX8"/>
<dbReference type="STRING" id="7370.A0A1I8MXX8"/>
<reference evidence="8" key="1">
    <citation type="submission" date="2021-01" db="UniProtKB">
        <authorList>
            <consortium name="EnsemblMetazoa"/>
        </authorList>
    </citation>
    <scope>IDENTIFICATION</scope>
    <source>
        <strain evidence="8">Aabys</strain>
    </source>
</reference>
<dbReference type="ESTHER" id="musdo-t1pfk4">
    <property type="family name" value="Carb_B_Arthropoda"/>
</dbReference>
<name>A0A1I8MXX8_MUSDO</name>
<evidence type="ECO:0000256" key="3">
    <source>
        <dbReference type="ARBA" id="ARBA00022801"/>
    </source>
</evidence>
<evidence type="ECO:0000256" key="4">
    <source>
        <dbReference type="ARBA" id="ARBA00023157"/>
    </source>
</evidence>
<dbReference type="GO" id="GO:0106435">
    <property type="term" value="F:carboxylesterase activity"/>
    <property type="evidence" value="ECO:0007669"/>
    <property type="project" value="UniProtKB-EC"/>
</dbReference>
<accession>A0A1I8MXX8</accession>
<organism evidence="8">
    <name type="scientific">Musca domestica</name>
    <name type="common">House fly</name>
    <dbReference type="NCBI Taxonomy" id="7370"/>
    <lineage>
        <taxon>Eukaryota</taxon>
        <taxon>Metazoa</taxon>
        <taxon>Ecdysozoa</taxon>
        <taxon>Arthropoda</taxon>
        <taxon>Hexapoda</taxon>
        <taxon>Insecta</taxon>
        <taxon>Pterygota</taxon>
        <taxon>Neoptera</taxon>
        <taxon>Endopterygota</taxon>
        <taxon>Diptera</taxon>
        <taxon>Brachycera</taxon>
        <taxon>Muscomorpha</taxon>
        <taxon>Muscoidea</taxon>
        <taxon>Muscidae</taxon>
        <taxon>Musca</taxon>
    </lineage>
</organism>
<dbReference type="Gene3D" id="3.40.50.1820">
    <property type="entry name" value="alpha/beta hydrolase"/>
    <property type="match status" value="2"/>
</dbReference>
<dbReference type="EnsemblMetazoa" id="MDOA009545-RA">
    <property type="protein sequence ID" value="MDOA009545-PA"/>
    <property type="gene ID" value="MDOA009545"/>
</dbReference>
<dbReference type="PROSITE" id="PS00122">
    <property type="entry name" value="CARBOXYLESTERASE_B_1"/>
    <property type="match status" value="1"/>
</dbReference>
<gene>
    <name evidence="10" type="primary">LOC109611823</name>
</gene>
<evidence type="ECO:0000256" key="2">
    <source>
        <dbReference type="ARBA" id="ARBA00022487"/>
    </source>
</evidence>
<comment type="similarity">
    <text evidence="1">Belongs to the type-B carboxylesterase/lipase family.</text>
</comment>